<dbReference type="GO" id="GO:0006261">
    <property type="term" value="P:DNA-templated DNA replication"/>
    <property type="evidence" value="ECO:0007669"/>
    <property type="project" value="TreeGrafter"/>
</dbReference>
<keyword evidence="3" id="KW-0808">Transferase</keyword>
<dbReference type="eggNOG" id="COG1466">
    <property type="taxonomic scope" value="Bacteria"/>
</dbReference>
<evidence type="ECO:0000313" key="13">
    <source>
        <dbReference type="Proteomes" id="UP000004671"/>
    </source>
</evidence>
<evidence type="ECO:0000256" key="7">
    <source>
        <dbReference type="ARBA" id="ARBA00034754"/>
    </source>
</evidence>
<dbReference type="EC" id="2.7.7.7" evidence="1"/>
<accession>H1XTI6</accession>
<dbReference type="PANTHER" id="PTHR34388:SF1">
    <property type="entry name" value="DNA POLYMERASE III SUBUNIT DELTA"/>
    <property type="match status" value="1"/>
</dbReference>
<dbReference type="EMBL" id="CM001402">
    <property type="protein sequence ID" value="EHO40419.1"/>
    <property type="molecule type" value="Genomic_DNA"/>
</dbReference>
<dbReference type="InParanoid" id="H1XTI6"/>
<dbReference type="Gene3D" id="3.40.50.300">
    <property type="entry name" value="P-loop containing nucleotide triphosphate hydrolases"/>
    <property type="match status" value="1"/>
</dbReference>
<dbReference type="InterPro" id="IPR008921">
    <property type="entry name" value="DNA_pol3_clamp-load_cplx_C"/>
</dbReference>
<dbReference type="SUPFAM" id="SSF48019">
    <property type="entry name" value="post-AAA+ oligomerization domain-like"/>
    <property type="match status" value="1"/>
</dbReference>
<dbReference type="Proteomes" id="UP000004671">
    <property type="component" value="Chromosome"/>
</dbReference>
<dbReference type="PANTHER" id="PTHR34388">
    <property type="entry name" value="DNA POLYMERASE III SUBUNIT DELTA"/>
    <property type="match status" value="1"/>
</dbReference>
<feature type="domain" description="DNA polymerase III delta N-terminal" evidence="9">
    <location>
        <begin position="20"/>
        <end position="136"/>
    </location>
</feature>
<dbReference type="SUPFAM" id="SSF52540">
    <property type="entry name" value="P-loop containing nucleoside triphosphate hydrolases"/>
    <property type="match status" value="1"/>
</dbReference>
<proteinExistence type="inferred from homology"/>
<sequence length="331" mass="37845">MKTPVQVLKEIDENRIDSVYFLVGGEKFFHDQVINALSRKLFTDRGSRDLNEITLYGTENTQSEVLSQFSAYPMLADKKLVIVREFNKMKIEDDATFKKYLTKPPKFSVLVLCASEAPRNKFFKSLAEAATVVDCKPIRENQLPEWVKQYCHTLGRGIEDQAIHFLVANVGNDILTLKNEIEKVISFKTDEGPITVDDLHETSGVYREANIFALQKALAQRQLGKSLNITHQLMEAGIDPTMINAVLFAFFRKSLMAASLRRQGLNIRQVAQKMKMADFQMRDINVVLQKYNFDQIKKAIKLLNDFDLAQKGIKSSSLQHLELLCYQICRL</sequence>
<dbReference type="Gene3D" id="1.10.8.60">
    <property type="match status" value="1"/>
</dbReference>
<keyword evidence="5" id="KW-0235">DNA replication</keyword>
<dbReference type="Pfam" id="PF06144">
    <property type="entry name" value="DNA_pol3_delta"/>
    <property type="match status" value="1"/>
</dbReference>
<dbReference type="GO" id="GO:0003677">
    <property type="term" value="F:DNA binding"/>
    <property type="evidence" value="ECO:0007669"/>
    <property type="project" value="InterPro"/>
</dbReference>
<evidence type="ECO:0000256" key="4">
    <source>
        <dbReference type="ARBA" id="ARBA00022695"/>
    </source>
</evidence>
<evidence type="ECO:0000256" key="8">
    <source>
        <dbReference type="ARBA" id="ARBA00049244"/>
    </source>
</evidence>
<reference evidence="12 13" key="1">
    <citation type="submission" date="2011-09" db="EMBL/GenBank/DDBJ databases">
        <title>The permanent draft genome of Caldithrix abyssi DSM 13497.</title>
        <authorList>
            <consortium name="US DOE Joint Genome Institute (JGI-PGF)"/>
            <person name="Lucas S."/>
            <person name="Han J."/>
            <person name="Lapidus A."/>
            <person name="Bruce D."/>
            <person name="Goodwin L."/>
            <person name="Pitluck S."/>
            <person name="Peters L."/>
            <person name="Kyrpides N."/>
            <person name="Mavromatis K."/>
            <person name="Ivanova N."/>
            <person name="Mikhailova N."/>
            <person name="Chertkov O."/>
            <person name="Detter J.C."/>
            <person name="Tapia R."/>
            <person name="Han C."/>
            <person name="Land M."/>
            <person name="Hauser L."/>
            <person name="Markowitz V."/>
            <person name="Cheng J.-F."/>
            <person name="Hugenholtz P."/>
            <person name="Woyke T."/>
            <person name="Wu D."/>
            <person name="Spring S."/>
            <person name="Brambilla E."/>
            <person name="Klenk H.-P."/>
            <person name="Eisen J.A."/>
        </authorList>
    </citation>
    <scope>NUCLEOTIDE SEQUENCE [LARGE SCALE GENOMIC DNA]</scope>
    <source>
        <strain evidence="12 13">DSM 13497</strain>
    </source>
</reference>
<evidence type="ECO:0000313" key="14">
    <source>
        <dbReference type="Proteomes" id="UP000183868"/>
    </source>
</evidence>
<dbReference type="HOGENOM" id="CLU_044694_3_0_0"/>
<evidence type="ECO:0000256" key="2">
    <source>
        <dbReference type="ARBA" id="ARBA00017703"/>
    </source>
</evidence>
<keyword evidence="4" id="KW-0548">Nucleotidyltransferase</keyword>
<dbReference type="RefSeq" id="WP_006927395.1">
    <property type="nucleotide sequence ID" value="NZ_CM001402.1"/>
</dbReference>
<evidence type="ECO:0000259" key="10">
    <source>
        <dbReference type="Pfam" id="PF21694"/>
    </source>
</evidence>
<organism evidence="12 13">
    <name type="scientific">Caldithrix abyssi DSM 13497</name>
    <dbReference type="NCBI Taxonomy" id="880073"/>
    <lineage>
        <taxon>Bacteria</taxon>
        <taxon>Pseudomonadati</taxon>
        <taxon>Calditrichota</taxon>
        <taxon>Calditrichia</taxon>
        <taxon>Calditrichales</taxon>
        <taxon>Calditrichaceae</taxon>
        <taxon>Caldithrix</taxon>
    </lineage>
</organism>
<name>H1XTI6_CALAY</name>
<gene>
    <name evidence="11" type="ORF">Cabys_187</name>
    <name evidence="12" type="ORF">Calab_0780</name>
</gene>
<evidence type="ECO:0000256" key="6">
    <source>
        <dbReference type="ARBA" id="ARBA00022932"/>
    </source>
</evidence>
<reference evidence="11 14" key="2">
    <citation type="submission" date="2016-11" db="EMBL/GenBank/DDBJ databases">
        <title>Genomic analysis of Caldithrix abyssi and proposal of a novel bacterial phylum Caldithrichaeota.</title>
        <authorList>
            <person name="Kublanov I."/>
            <person name="Sigalova O."/>
            <person name="Gavrilov S."/>
            <person name="Lebedinsky A."/>
            <person name="Ivanova N."/>
            <person name="Daum C."/>
            <person name="Reddy T."/>
            <person name="Klenk H.P."/>
            <person name="Goker M."/>
            <person name="Reva O."/>
            <person name="Miroshnichenko M."/>
            <person name="Kyprides N."/>
            <person name="Woyke T."/>
            <person name="Gelfand M."/>
        </authorList>
    </citation>
    <scope>NUCLEOTIDE SEQUENCE [LARGE SCALE GENOMIC DNA]</scope>
    <source>
        <strain evidence="11 14">LF13</strain>
    </source>
</reference>
<dbReference type="GO" id="GO:0003887">
    <property type="term" value="F:DNA-directed DNA polymerase activity"/>
    <property type="evidence" value="ECO:0007669"/>
    <property type="project" value="UniProtKB-KW"/>
</dbReference>
<dbReference type="Gene3D" id="1.20.272.10">
    <property type="match status" value="1"/>
</dbReference>
<evidence type="ECO:0000256" key="1">
    <source>
        <dbReference type="ARBA" id="ARBA00012417"/>
    </source>
</evidence>
<dbReference type="InterPro" id="IPR048466">
    <property type="entry name" value="DNA_pol3_delta-like_C"/>
</dbReference>
<feature type="domain" description="DNA polymerase III delta subunit-like C-terminal" evidence="10">
    <location>
        <begin position="208"/>
        <end position="327"/>
    </location>
</feature>
<evidence type="ECO:0000259" key="9">
    <source>
        <dbReference type="Pfam" id="PF06144"/>
    </source>
</evidence>
<dbReference type="KEGG" id="caby:Cabys_187"/>
<comment type="similarity">
    <text evidence="7">Belongs to the DNA polymerase HolA subunit family.</text>
</comment>
<evidence type="ECO:0000313" key="11">
    <source>
        <dbReference type="EMBL" id="APF16938.1"/>
    </source>
</evidence>
<dbReference type="InterPro" id="IPR010372">
    <property type="entry name" value="DNA_pol3_delta_N"/>
</dbReference>
<keyword evidence="6" id="KW-0239">DNA-directed DNA polymerase</keyword>
<dbReference type="AlphaFoldDB" id="H1XTI6"/>
<dbReference type="InterPro" id="IPR005790">
    <property type="entry name" value="DNA_polIII_delta"/>
</dbReference>
<dbReference type="GO" id="GO:0009360">
    <property type="term" value="C:DNA polymerase III complex"/>
    <property type="evidence" value="ECO:0007669"/>
    <property type="project" value="InterPro"/>
</dbReference>
<dbReference type="EMBL" id="CP018099">
    <property type="protein sequence ID" value="APF16938.1"/>
    <property type="molecule type" value="Genomic_DNA"/>
</dbReference>
<evidence type="ECO:0000256" key="5">
    <source>
        <dbReference type="ARBA" id="ARBA00022705"/>
    </source>
</evidence>
<dbReference type="PaxDb" id="880073-Calab_0780"/>
<comment type="catalytic activity">
    <reaction evidence="8">
        <text>DNA(n) + a 2'-deoxyribonucleoside 5'-triphosphate = DNA(n+1) + diphosphate</text>
        <dbReference type="Rhea" id="RHEA:22508"/>
        <dbReference type="Rhea" id="RHEA-COMP:17339"/>
        <dbReference type="Rhea" id="RHEA-COMP:17340"/>
        <dbReference type="ChEBI" id="CHEBI:33019"/>
        <dbReference type="ChEBI" id="CHEBI:61560"/>
        <dbReference type="ChEBI" id="CHEBI:173112"/>
        <dbReference type="EC" id="2.7.7.7"/>
    </reaction>
</comment>
<protein>
    <recommendedName>
        <fullName evidence="2">DNA polymerase III subunit delta</fullName>
        <ecNumber evidence="1">2.7.7.7</ecNumber>
    </recommendedName>
</protein>
<dbReference type="Proteomes" id="UP000183868">
    <property type="component" value="Chromosome"/>
</dbReference>
<dbReference type="Pfam" id="PF21694">
    <property type="entry name" value="DNA_pol3_delta_C"/>
    <property type="match status" value="1"/>
</dbReference>
<dbReference type="NCBIfam" id="TIGR01128">
    <property type="entry name" value="holA"/>
    <property type="match status" value="1"/>
</dbReference>
<dbReference type="STRING" id="880073.Cabys_187"/>
<evidence type="ECO:0000256" key="3">
    <source>
        <dbReference type="ARBA" id="ARBA00022679"/>
    </source>
</evidence>
<evidence type="ECO:0000313" key="12">
    <source>
        <dbReference type="EMBL" id="EHO40419.1"/>
    </source>
</evidence>
<dbReference type="InterPro" id="IPR027417">
    <property type="entry name" value="P-loop_NTPase"/>
</dbReference>
<keyword evidence="13" id="KW-1185">Reference proteome</keyword>